<dbReference type="EMBL" id="WWNE01000005">
    <property type="protein sequence ID" value="NBG65747.1"/>
    <property type="molecule type" value="Genomic_DNA"/>
</dbReference>
<gene>
    <name evidence="3" type="ORF">GQN54_06430</name>
</gene>
<feature type="region of interest" description="Disordered" evidence="1">
    <location>
        <begin position="23"/>
        <end position="46"/>
    </location>
</feature>
<feature type="chain" id="PRO_5026716568" evidence="2">
    <location>
        <begin position="21"/>
        <end position="243"/>
    </location>
</feature>
<name>A0A6N9NKQ4_9FLAO</name>
<feature type="signal peptide" evidence="2">
    <location>
        <begin position="1"/>
        <end position="20"/>
    </location>
</feature>
<evidence type="ECO:0000313" key="3">
    <source>
        <dbReference type="EMBL" id="NBG65747.1"/>
    </source>
</evidence>
<feature type="compositionally biased region" description="Polar residues" evidence="1">
    <location>
        <begin position="136"/>
        <end position="154"/>
    </location>
</feature>
<feature type="region of interest" description="Disordered" evidence="1">
    <location>
        <begin position="135"/>
        <end position="157"/>
    </location>
</feature>
<evidence type="ECO:0000256" key="1">
    <source>
        <dbReference type="SAM" id="MobiDB-lite"/>
    </source>
</evidence>
<protein>
    <submittedName>
        <fullName evidence="3">Uncharacterized protein</fullName>
    </submittedName>
</protein>
<keyword evidence="4" id="KW-1185">Reference proteome</keyword>
<dbReference type="RefSeq" id="WP_160632686.1">
    <property type="nucleotide sequence ID" value="NZ_WWNE01000005.1"/>
</dbReference>
<accession>A0A6N9NKQ4</accession>
<keyword evidence="2" id="KW-0732">Signal</keyword>
<proteinExistence type="predicted"/>
<evidence type="ECO:0000256" key="2">
    <source>
        <dbReference type="SAM" id="SignalP"/>
    </source>
</evidence>
<reference evidence="3 4" key="1">
    <citation type="submission" date="2019-12" db="EMBL/GenBank/DDBJ databases">
        <authorList>
            <person name="Zhao J."/>
        </authorList>
    </citation>
    <scope>NUCLEOTIDE SEQUENCE [LARGE SCALE GENOMIC DNA]</scope>
    <source>
        <strain evidence="3 4">S-15</strain>
    </source>
</reference>
<evidence type="ECO:0000313" key="4">
    <source>
        <dbReference type="Proteomes" id="UP000470771"/>
    </source>
</evidence>
<organism evidence="3 4">
    <name type="scientific">Acidiluteibacter ferrifornacis</name>
    <dbReference type="NCBI Taxonomy" id="2692424"/>
    <lineage>
        <taxon>Bacteria</taxon>
        <taxon>Pseudomonadati</taxon>
        <taxon>Bacteroidota</taxon>
        <taxon>Flavobacteriia</taxon>
        <taxon>Flavobacteriales</taxon>
        <taxon>Cryomorphaceae</taxon>
        <taxon>Acidiluteibacter</taxon>
    </lineage>
</organism>
<sequence length="243" mass="25499">MKTKILTGALIAMMCFTACEKDDEVKPETPAPTPTPKNETASSNPVPDDAYGVLVAVNSKSGSGIFSVNIGTGVALFFEDSVLVSAGKVSVNSTELTRSAGNSYYSTPGFANPNGIDFSTDRDWTVEGGNGVPAISYNNNRSMPTVGENTSPENVSRSSSYTVSASAVSGADSVIFIVGSLSYTAAGNVTSHTFTADEIAENLENGEAAAMVVPYNMNARSYSNKKYYFINEAVTTKIVNVSE</sequence>
<comment type="caution">
    <text evidence="3">The sequence shown here is derived from an EMBL/GenBank/DDBJ whole genome shotgun (WGS) entry which is preliminary data.</text>
</comment>
<dbReference type="AlphaFoldDB" id="A0A6N9NKQ4"/>
<dbReference type="Proteomes" id="UP000470771">
    <property type="component" value="Unassembled WGS sequence"/>
</dbReference>